<dbReference type="InterPro" id="IPR050377">
    <property type="entry name" value="Radical_SAM_PqqE_MftC-like"/>
</dbReference>
<evidence type="ECO:0000256" key="4">
    <source>
        <dbReference type="ARBA" id="ARBA00023004"/>
    </source>
</evidence>
<keyword evidence="4" id="KW-0408">Iron</keyword>
<evidence type="ECO:0000313" key="8">
    <source>
        <dbReference type="Proteomes" id="UP000189670"/>
    </source>
</evidence>
<dbReference type="InterPro" id="IPR007197">
    <property type="entry name" value="rSAM"/>
</dbReference>
<keyword evidence="5" id="KW-0411">Iron-sulfur</keyword>
<sequence>MIKFIRQIINTKICYIRKVSPDTLPVLLIWVYDKCNLKCKMCDQWKSNDVNRNETLISAKMCDQWKKIDSTKILSTKEWFSVLDAAKKLKTRIVSVTGGEALLRNDIFEILEGIAKRGMNAHLCTNGTTLTQDNILNLAKSRLSSISVSLDSHAPEKHNFLRGYDCFHDTVEGIKLLRKMIPDLKININFLLCRINYKQMCQMIDLGKQLGVNKISLAPIHQNLQHKNKPKNSFHDLFFINQIFRI</sequence>
<dbReference type="InterPro" id="IPR013785">
    <property type="entry name" value="Aldolase_TIM"/>
</dbReference>
<dbReference type="AlphaFoldDB" id="A0A1V1PFE9"/>
<evidence type="ECO:0000313" key="7">
    <source>
        <dbReference type="EMBL" id="ETR73642.1"/>
    </source>
</evidence>
<feature type="domain" description="Radical SAM core" evidence="6">
    <location>
        <begin position="21"/>
        <end position="246"/>
    </location>
</feature>
<dbReference type="Pfam" id="PF04055">
    <property type="entry name" value="Radical_SAM"/>
    <property type="match status" value="1"/>
</dbReference>
<protein>
    <submittedName>
        <fullName evidence="7">Molybdenum cofactor biosynthesis protein</fullName>
    </submittedName>
</protein>
<reference evidence="8" key="1">
    <citation type="submission" date="2012-11" db="EMBL/GenBank/DDBJ databases">
        <authorList>
            <person name="Lucero-Rivera Y.E."/>
            <person name="Tovar-Ramirez D."/>
        </authorList>
    </citation>
    <scope>NUCLEOTIDE SEQUENCE [LARGE SCALE GENOMIC DNA]</scope>
    <source>
        <strain evidence="8">Araruama</strain>
    </source>
</reference>
<keyword evidence="3" id="KW-0479">Metal-binding</keyword>
<dbReference type="Gene3D" id="3.20.20.70">
    <property type="entry name" value="Aldolase class I"/>
    <property type="match status" value="1"/>
</dbReference>
<evidence type="ECO:0000259" key="6">
    <source>
        <dbReference type="PROSITE" id="PS51918"/>
    </source>
</evidence>
<dbReference type="SFLD" id="SFLDS00029">
    <property type="entry name" value="Radical_SAM"/>
    <property type="match status" value="1"/>
</dbReference>
<keyword evidence="2" id="KW-0949">S-adenosyl-L-methionine</keyword>
<accession>A0A1V1PFE9</accession>
<dbReference type="GO" id="GO:0046872">
    <property type="term" value="F:metal ion binding"/>
    <property type="evidence" value="ECO:0007669"/>
    <property type="project" value="UniProtKB-KW"/>
</dbReference>
<name>A0A1V1PFE9_9BACT</name>
<dbReference type="InterPro" id="IPR058240">
    <property type="entry name" value="rSAM_sf"/>
</dbReference>
<dbReference type="SUPFAM" id="SSF102114">
    <property type="entry name" value="Radical SAM enzymes"/>
    <property type="match status" value="1"/>
</dbReference>
<dbReference type="CDD" id="cd01335">
    <property type="entry name" value="Radical_SAM"/>
    <property type="match status" value="1"/>
</dbReference>
<evidence type="ECO:0000256" key="5">
    <source>
        <dbReference type="ARBA" id="ARBA00023014"/>
    </source>
</evidence>
<proteinExistence type="predicted"/>
<evidence type="ECO:0000256" key="2">
    <source>
        <dbReference type="ARBA" id="ARBA00022691"/>
    </source>
</evidence>
<comment type="cofactor">
    <cofactor evidence="1">
        <name>[4Fe-4S] cluster</name>
        <dbReference type="ChEBI" id="CHEBI:49883"/>
    </cofactor>
</comment>
<gene>
    <name evidence="7" type="ORF">OMM_00795</name>
</gene>
<dbReference type="SFLD" id="SFLDG01067">
    <property type="entry name" value="SPASM/twitch_domain_containing"/>
    <property type="match status" value="1"/>
</dbReference>
<dbReference type="SMART" id="SM00729">
    <property type="entry name" value="Elp3"/>
    <property type="match status" value="1"/>
</dbReference>
<organism evidence="7 8">
    <name type="scientific">Candidatus Magnetoglobus multicellularis str. Araruama</name>
    <dbReference type="NCBI Taxonomy" id="890399"/>
    <lineage>
        <taxon>Bacteria</taxon>
        <taxon>Pseudomonadati</taxon>
        <taxon>Thermodesulfobacteriota</taxon>
        <taxon>Desulfobacteria</taxon>
        <taxon>Desulfobacterales</taxon>
        <taxon>Desulfobacteraceae</taxon>
        <taxon>Candidatus Magnetoglobus</taxon>
    </lineage>
</organism>
<dbReference type="InterPro" id="IPR006638">
    <property type="entry name" value="Elp3/MiaA/NifB-like_rSAM"/>
</dbReference>
<dbReference type="EMBL" id="ATBP01000046">
    <property type="protein sequence ID" value="ETR73642.1"/>
    <property type="molecule type" value="Genomic_DNA"/>
</dbReference>
<evidence type="ECO:0000256" key="1">
    <source>
        <dbReference type="ARBA" id="ARBA00001966"/>
    </source>
</evidence>
<dbReference type="PANTHER" id="PTHR11228">
    <property type="entry name" value="RADICAL SAM DOMAIN PROTEIN"/>
    <property type="match status" value="1"/>
</dbReference>
<dbReference type="PANTHER" id="PTHR11228:SF7">
    <property type="entry name" value="PQQA PEPTIDE CYCLASE"/>
    <property type="match status" value="1"/>
</dbReference>
<comment type="caution">
    <text evidence="7">The sequence shown here is derived from an EMBL/GenBank/DDBJ whole genome shotgun (WGS) entry which is preliminary data.</text>
</comment>
<dbReference type="Proteomes" id="UP000189670">
    <property type="component" value="Unassembled WGS sequence"/>
</dbReference>
<evidence type="ECO:0000256" key="3">
    <source>
        <dbReference type="ARBA" id="ARBA00022723"/>
    </source>
</evidence>
<dbReference type="GO" id="GO:0051536">
    <property type="term" value="F:iron-sulfur cluster binding"/>
    <property type="evidence" value="ECO:0007669"/>
    <property type="project" value="UniProtKB-KW"/>
</dbReference>
<dbReference type="PROSITE" id="PS51918">
    <property type="entry name" value="RADICAL_SAM"/>
    <property type="match status" value="1"/>
</dbReference>
<dbReference type="GO" id="GO:0003824">
    <property type="term" value="F:catalytic activity"/>
    <property type="evidence" value="ECO:0007669"/>
    <property type="project" value="InterPro"/>
</dbReference>